<name>A0A1G8WKE3_9EURY</name>
<dbReference type="AlphaFoldDB" id="A0A1G8WKE3"/>
<organism evidence="1 2">
    <name type="scientific">Halovenus aranensis</name>
    <dbReference type="NCBI Taxonomy" id="890420"/>
    <lineage>
        <taxon>Archaea</taxon>
        <taxon>Methanobacteriati</taxon>
        <taxon>Methanobacteriota</taxon>
        <taxon>Stenosarchaea group</taxon>
        <taxon>Halobacteria</taxon>
        <taxon>Halobacteriales</taxon>
        <taxon>Haloarculaceae</taxon>
        <taxon>Halovenus</taxon>
    </lineage>
</organism>
<dbReference type="STRING" id="890420.SAMN05216226_10963"/>
<evidence type="ECO:0000313" key="1">
    <source>
        <dbReference type="EMBL" id="SDJ78533.1"/>
    </source>
</evidence>
<dbReference type="Proteomes" id="UP000198856">
    <property type="component" value="Unassembled WGS sequence"/>
</dbReference>
<reference evidence="1 2" key="1">
    <citation type="submission" date="2016-10" db="EMBL/GenBank/DDBJ databases">
        <authorList>
            <person name="de Groot N.N."/>
        </authorList>
    </citation>
    <scope>NUCLEOTIDE SEQUENCE [LARGE SCALE GENOMIC DNA]</scope>
    <source>
        <strain evidence="1 2">IBRC-M10015</strain>
    </source>
</reference>
<dbReference type="EMBL" id="FNFC01000009">
    <property type="protein sequence ID" value="SDJ78533.1"/>
    <property type="molecule type" value="Genomic_DNA"/>
</dbReference>
<evidence type="ECO:0000313" key="2">
    <source>
        <dbReference type="Proteomes" id="UP000198856"/>
    </source>
</evidence>
<proteinExistence type="predicted"/>
<gene>
    <name evidence="1" type="ORF">SAMN05216226_10963</name>
</gene>
<accession>A0A1G8WKE3</accession>
<protein>
    <submittedName>
        <fullName evidence="1">Uncharacterized protein</fullName>
    </submittedName>
</protein>
<keyword evidence="2" id="KW-1185">Reference proteome</keyword>
<sequence length="54" mass="5778">MSMGNYLTVLSVILGVMAASNQTVAVDHPTVVPENFDPETEDCSVCESSPCECR</sequence>